<dbReference type="RefSeq" id="WP_148598459.1">
    <property type="nucleotide sequence ID" value="NZ_CP042997.1"/>
</dbReference>
<sequence>MPRIRTGQLKADPSFLDAVPRSAMIAALRVHVAEADRRGPVRTDHHYGRTDFHLETDAERRSTKIWIG</sequence>
<protein>
    <submittedName>
        <fullName evidence="1">Uncharacterized protein</fullName>
    </submittedName>
</protein>
<gene>
    <name evidence="1" type="ORF">OJF2_77140</name>
</gene>
<evidence type="ECO:0000313" key="2">
    <source>
        <dbReference type="Proteomes" id="UP000324233"/>
    </source>
</evidence>
<reference evidence="1 2" key="1">
    <citation type="submission" date="2019-08" db="EMBL/GenBank/DDBJ databases">
        <title>Deep-cultivation of Planctomycetes and their phenomic and genomic characterization uncovers novel biology.</title>
        <authorList>
            <person name="Wiegand S."/>
            <person name="Jogler M."/>
            <person name="Boedeker C."/>
            <person name="Pinto D."/>
            <person name="Vollmers J."/>
            <person name="Rivas-Marin E."/>
            <person name="Kohn T."/>
            <person name="Peeters S.H."/>
            <person name="Heuer A."/>
            <person name="Rast P."/>
            <person name="Oberbeckmann S."/>
            <person name="Bunk B."/>
            <person name="Jeske O."/>
            <person name="Meyerdierks A."/>
            <person name="Storesund J.E."/>
            <person name="Kallscheuer N."/>
            <person name="Luecker S."/>
            <person name="Lage O.M."/>
            <person name="Pohl T."/>
            <person name="Merkel B.J."/>
            <person name="Hornburger P."/>
            <person name="Mueller R.-W."/>
            <person name="Bruemmer F."/>
            <person name="Labrenz M."/>
            <person name="Spormann A.M."/>
            <person name="Op den Camp H."/>
            <person name="Overmann J."/>
            <person name="Amann R."/>
            <person name="Jetten M.S.M."/>
            <person name="Mascher T."/>
            <person name="Medema M.H."/>
            <person name="Devos D.P."/>
            <person name="Kaster A.-K."/>
            <person name="Ovreas L."/>
            <person name="Rohde M."/>
            <person name="Galperin M.Y."/>
            <person name="Jogler C."/>
        </authorList>
    </citation>
    <scope>NUCLEOTIDE SEQUENCE [LARGE SCALE GENOMIC DNA]</scope>
    <source>
        <strain evidence="1 2">OJF2</strain>
    </source>
</reference>
<proteinExistence type="predicted"/>
<organism evidence="1 2">
    <name type="scientific">Aquisphaera giovannonii</name>
    <dbReference type="NCBI Taxonomy" id="406548"/>
    <lineage>
        <taxon>Bacteria</taxon>
        <taxon>Pseudomonadati</taxon>
        <taxon>Planctomycetota</taxon>
        <taxon>Planctomycetia</taxon>
        <taxon>Isosphaerales</taxon>
        <taxon>Isosphaeraceae</taxon>
        <taxon>Aquisphaera</taxon>
    </lineage>
</organism>
<dbReference type="AlphaFoldDB" id="A0A5B9WEU5"/>
<accession>A0A5B9WEU5</accession>
<evidence type="ECO:0000313" key="1">
    <source>
        <dbReference type="EMBL" id="QEH39102.1"/>
    </source>
</evidence>
<name>A0A5B9WEU5_9BACT</name>
<dbReference type="KEGG" id="agv:OJF2_77140"/>
<dbReference type="EMBL" id="CP042997">
    <property type="protein sequence ID" value="QEH39102.1"/>
    <property type="molecule type" value="Genomic_DNA"/>
</dbReference>
<keyword evidence="2" id="KW-1185">Reference proteome</keyword>
<dbReference type="Proteomes" id="UP000324233">
    <property type="component" value="Chromosome"/>
</dbReference>